<sequence>MADGQGRKRKTVFEVSQKRRKGVEERNKTRVILGESFIRWRALKTQNGLPTDASVAKFLLDSYYSTVTSTPLTHTQWVRPQPPAVSTILEETLSDRDADFSVKGVEKMVTSSSSSGGCGEEMVLSQEEPRASTSADVGFIDENDYNSLQNSIIDWDPTWTPDMDTRSVSSSGEDETGESSSEEEEDKESASEEEPRELDSDSDSEDQDYFPPICLRSGAVLPRGISLEDYPVVTLEESVHDEPDDDLNKPETLTPPEAAAVLIEEDVIGKPASIVYHDVIKQLLDFLVLPIDRCSVKDRITKEPCSAAKPFEVSVKSRCTALIVEWVCPNGHTVWKWSSQRYFKFGMLAGDFMLGVNILLSGNNYRKTALLFKFMNMGMIDPKTFHKIQDKFCVDTIEDFWKKESATIVDQLKPKESIVLLGDARMDSPGFCAQYCTYSAMENDTKKIISIVNKDKRETGGNSVAMEKISFVNTMDNICKDLPNIKEFCTDANISISAMFNTGQYKDSGVKHSLDIWHGAKNLSKKIAAAGREKDCGPLLIWNRDISNHFWYCCKEAESYEAFMDLWTGVLHHVTGVHEWYFGACRHASLDEESQTKEWITKGSAAHHRLQQIVLDARWLKNVPKYLSFRSTAELESFHNHILMYASKRFSFSPPVYKARIWLAGLDYNNHLNREARTHADGTYQYGRLYSKRSKMWRLYTIKKQKEYRYIPDLQSAILHSRLLAARGMSEKRPVRLDDPRRLGLLSGAPAPTTEELLQQKASRGLGVFFFLLCMIFKKRHLCS</sequence>
<accession>A0AAW0PY31</accession>
<dbReference type="AlphaFoldDB" id="A0AAW0PY31"/>
<feature type="region of interest" description="Disordered" evidence="1">
    <location>
        <begin position="109"/>
        <end position="133"/>
    </location>
</feature>
<dbReference type="PANTHER" id="PTHR31751">
    <property type="entry name" value="SI:CH211-108C17.2-RELATED-RELATED"/>
    <property type="match status" value="1"/>
</dbReference>
<gene>
    <name evidence="2" type="ORF">WMY93_004800</name>
</gene>
<organism evidence="2 3">
    <name type="scientific">Mugilogobius chulae</name>
    <name type="common">yellowstripe goby</name>
    <dbReference type="NCBI Taxonomy" id="88201"/>
    <lineage>
        <taxon>Eukaryota</taxon>
        <taxon>Metazoa</taxon>
        <taxon>Chordata</taxon>
        <taxon>Craniata</taxon>
        <taxon>Vertebrata</taxon>
        <taxon>Euteleostomi</taxon>
        <taxon>Actinopterygii</taxon>
        <taxon>Neopterygii</taxon>
        <taxon>Teleostei</taxon>
        <taxon>Neoteleostei</taxon>
        <taxon>Acanthomorphata</taxon>
        <taxon>Gobiaria</taxon>
        <taxon>Gobiiformes</taxon>
        <taxon>Gobioidei</taxon>
        <taxon>Gobiidae</taxon>
        <taxon>Gobionellinae</taxon>
        <taxon>Mugilogobius</taxon>
    </lineage>
</organism>
<protein>
    <submittedName>
        <fullName evidence="2">Uncharacterized protein</fullName>
    </submittedName>
</protein>
<reference evidence="3" key="1">
    <citation type="submission" date="2024-04" db="EMBL/GenBank/DDBJ databases">
        <title>Salinicola lusitanus LLJ914,a marine bacterium isolated from the Okinawa Trough.</title>
        <authorList>
            <person name="Li J."/>
        </authorList>
    </citation>
    <scope>NUCLEOTIDE SEQUENCE [LARGE SCALE GENOMIC DNA]</scope>
</reference>
<dbReference type="PANTHER" id="PTHR31751:SF7">
    <property type="entry name" value="THAP-TYPE DOMAIN-CONTAINING PROTEIN"/>
    <property type="match status" value="1"/>
</dbReference>
<feature type="compositionally biased region" description="Acidic residues" evidence="1">
    <location>
        <begin position="172"/>
        <end position="208"/>
    </location>
</feature>
<evidence type="ECO:0000313" key="3">
    <source>
        <dbReference type="Proteomes" id="UP001460270"/>
    </source>
</evidence>
<feature type="region of interest" description="Disordered" evidence="1">
    <location>
        <begin position="152"/>
        <end position="211"/>
    </location>
</feature>
<dbReference type="EMBL" id="JBBPFD010000003">
    <property type="protein sequence ID" value="KAK7933904.1"/>
    <property type="molecule type" value="Genomic_DNA"/>
</dbReference>
<dbReference type="Proteomes" id="UP001460270">
    <property type="component" value="Unassembled WGS sequence"/>
</dbReference>
<name>A0AAW0PY31_9GOBI</name>
<comment type="caution">
    <text evidence="2">The sequence shown here is derived from an EMBL/GenBank/DDBJ whole genome shotgun (WGS) entry which is preliminary data.</text>
</comment>
<feature type="region of interest" description="Disordered" evidence="1">
    <location>
        <begin position="1"/>
        <end position="25"/>
    </location>
</feature>
<evidence type="ECO:0000313" key="2">
    <source>
        <dbReference type="EMBL" id="KAK7933904.1"/>
    </source>
</evidence>
<feature type="compositionally biased region" description="Low complexity" evidence="1">
    <location>
        <begin position="154"/>
        <end position="171"/>
    </location>
</feature>
<evidence type="ECO:0000256" key="1">
    <source>
        <dbReference type="SAM" id="MobiDB-lite"/>
    </source>
</evidence>
<keyword evidence="3" id="KW-1185">Reference proteome</keyword>
<proteinExistence type="predicted"/>